<gene>
    <name evidence="1" type="ORF">BWY04_00842</name>
</gene>
<comment type="caution">
    <text evidence="1">The sequence shown here is derived from an EMBL/GenBank/DDBJ whole genome shotgun (WGS) entry which is preliminary data.</text>
</comment>
<organism evidence="1">
    <name type="scientific">candidate division CPR1 bacterium ADurb.Bin160</name>
    <dbReference type="NCBI Taxonomy" id="1852826"/>
    <lineage>
        <taxon>Bacteria</taxon>
        <taxon>candidate division CPR1</taxon>
    </lineage>
</organism>
<reference evidence="1" key="1">
    <citation type="submission" date="2017-02" db="EMBL/GenBank/DDBJ databases">
        <title>Delving into the versatile metabolic prowess of the omnipresent phylum Bacteroidetes.</title>
        <authorList>
            <person name="Nobu M.K."/>
            <person name="Mei R."/>
            <person name="Narihiro T."/>
            <person name="Kuroda K."/>
            <person name="Liu W.-T."/>
        </authorList>
    </citation>
    <scope>NUCLEOTIDE SEQUENCE</scope>
    <source>
        <strain evidence="1">ADurb.Bin160</strain>
    </source>
</reference>
<dbReference type="EMBL" id="MWDB01000017">
    <property type="protein sequence ID" value="OQB41423.1"/>
    <property type="molecule type" value="Genomic_DNA"/>
</dbReference>
<sequence>MKLELYWEVRNLCSQMVVLMCFGEIPVTIPNTEVKPITVDDTGCIAAGKVDRCHHL</sequence>
<proteinExistence type="predicted"/>
<evidence type="ECO:0000313" key="1">
    <source>
        <dbReference type="EMBL" id="OQB41423.1"/>
    </source>
</evidence>
<dbReference type="Proteomes" id="UP000485621">
    <property type="component" value="Unassembled WGS sequence"/>
</dbReference>
<dbReference type="AlphaFoldDB" id="A0A1V5ZMG1"/>
<name>A0A1V5ZMG1_9BACT</name>
<accession>A0A1V5ZMG1</accession>
<protein>
    <submittedName>
        <fullName evidence="1">Uncharacterized protein</fullName>
    </submittedName>
</protein>